<gene>
    <name evidence="4" type="ORF">VOLCADRAFT_87769</name>
</gene>
<evidence type="ECO:0000259" key="3">
    <source>
        <dbReference type="Pfam" id="PF05548"/>
    </source>
</evidence>
<dbReference type="AlphaFoldDB" id="D8TM71"/>
<feature type="compositionally biased region" description="Pro residues" evidence="1">
    <location>
        <begin position="531"/>
        <end position="661"/>
    </location>
</feature>
<keyword evidence="2" id="KW-0812">Transmembrane</keyword>
<keyword evidence="2" id="KW-0472">Membrane</keyword>
<dbReference type="EMBL" id="GL378327">
    <property type="protein sequence ID" value="EFJ51451.1"/>
    <property type="molecule type" value="Genomic_DNA"/>
</dbReference>
<feature type="region of interest" description="Disordered" evidence="1">
    <location>
        <begin position="514"/>
        <end position="661"/>
    </location>
</feature>
<accession>D8TM71</accession>
<name>D8TM71_VOLCA</name>
<proteinExistence type="predicted"/>
<dbReference type="KEGG" id="vcn:VOLCADRAFT_87769"/>
<evidence type="ECO:0000313" key="5">
    <source>
        <dbReference type="Proteomes" id="UP000001058"/>
    </source>
</evidence>
<evidence type="ECO:0000256" key="2">
    <source>
        <dbReference type="SAM" id="Phobius"/>
    </source>
</evidence>
<dbReference type="PRINTS" id="PR01217">
    <property type="entry name" value="PRICHEXTENSN"/>
</dbReference>
<dbReference type="OrthoDB" id="535741at2759"/>
<feature type="transmembrane region" description="Helical" evidence="2">
    <location>
        <begin position="12"/>
        <end position="32"/>
    </location>
</feature>
<dbReference type="InterPro" id="IPR008752">
    <property type="entry name" value="Peptidase_M11"/>
</dbReference>
<dbReference type="GeneID" id="9620366"/>
<dbReference type="eggNOG" id="KOG0613">
    <property type="taxonomic scope" value="Eukaryota"/>
</dbReference>
<dbReference type="PANTHER" id="PTHR24216:SF65">
    <property type="entry name" value="PAXILLIN-LIKE PROTEIN 1"/>
    <property type="match status" value="1"/>
</dbReference>
<reference evidence="4 5" key="1">
    <citation type="journal article" date="2010" name="Science">
        <title>Genomic analysis of organismal complexity in the multicellular green alga Volvox carteri.</title>
        <authorList>
            <person name="Prochnik S.E."/>
            <person name="Umen J."/>
            <person name="Nedelcu A.M."/>
            <person name="Hallmann A."/>
            <person name="Miller S.M."/>
            <person name="Nishii I."/>
            <person name="Ferris P."/>
            <person name="Kuo A."/>
            <person name="Mitros T."/>
            <person name="Fritz-Laylin L.K."/>
            <person name="Hellsten U."/>
            <person name="Chapman J."/>
            <person name="Simakov O."/>
            <person name="Rensing S.A."/>
            <person name="Terry A."/>
            <person name="Pangilinan J."/>
            <person name="Kapitonov V."/>
            <person name="Jurka J."/>
            <person name="Salamov A."/>
            <person name="Shapiro H."/>
            <person name="Schmutz J."/>
            <person name="Grimwood J."/>
            <person name="Lindquist E."/>
            <person name="Lucas S."/>
            <person name="Grigoriev I.V."/>
            <person name="Schmitt R."/>
            <person name="Kirk D."/>
            <person name="Rokhsar D.S."/>
        </authorList>
    </citation>
    <scope>NUCLEOTIDE SEQUENCE [LARGE SCALE GENOMIC DNA]</scope>
    <source>
        <strain evidence="5">f. Nagariensis / Eve</strain>
    </source>
</reference>
<keyword evidence="5" id="KW-1185">Reference proteome</keyword>
<protein>
    <recommendedName>
        <fullName evidence="3">Peptidase M11 gametolysin domain-containing protein</fullName>
    </recommendedName>
</protein>
<evidence type="ECO:0000313" key="4">
    <source>
        <dbReference type="EMBL" id="EFJ51451.1"/>
    </source>
</evidence>
<dbReference type="Proteomes" id="UP000001058">
    <property type="component" value="Unassembled WGS sequence"/>
</dbReference>
<keyword evidence="2" id="KW-1133">Transmembrane helix</keyword>
<dbReference type="Pfam" id="PF05548">
    <property type="entry name" value="Peptidase_M11"/>
    <property type="match status" value="1"/>
</dbReference>
<dbReference type="STRING" id="3068.D8TM71"/>
<dbReference type="InParanoid" id="D8TM71"/>
<sequence>MALLQGHADLRLARLLSLPALLFPVMTLLLGASSQVTYNVNKPGAVTGTISYLRLDAHNGSTEPHFYLSQQHRGKIFRLVFCGAVLPDAVLTDTLVTVKFNRIINGVMYSCSTPLETAEQRLRRRQRRMLLGDAITTPTAPRILVYLPTFCGFAGPAATTPEQVVNFFNAGSGTYPSRSLAGYYNTCSYGQVNLLPENVKVLDGVEVPCSGALKPPYPFATGPSFTSRSCNELDNMPKWHYWLDAWAAANYGVNASSYHHRVLILPPNFSTLVSGCGGFAGLATSGRWTTATAPPLNNWGSGLLWLSGEHFGNLEVLFHEISHHYGLAHADTPTGCDLGDQCDHTCTMGAVGGQGIRCYNAPHNWQVGWGRPVLQLDDSGLPYGQSASVNIPPQMSAVQSSVMVSASGMPANQRLFISARMNVYPYELPWSKKSDNIPYVLMHTYNGTDKSPKIQTVIVGEIRIGSTWRDAGSGITVRFDSWSNTTGATVRICRQKSSVEANCNDGLDEDCDFLTDAEDPDCPIRPSTSAAPPPRPPPPPPPSALPPPPSPITRPPPPSPRRPSPPPSPKPPQPNSPSPRAPAPPSPPPPSPPPPSPSPPRSPPPPPPRPSPPPPSPPPPSPLPPRSPPPSPPPPSPPPPSPPPPSPPPPSPLPPRPPPPP</sequence>
<feature type="domain" description="Peptidase M11 gametolysin" evidence="3">
    <location>
        <begin position="149"/>
        <end position="448"/>
    </location>
</feature>
<evidence type="ECO:0000256" key="1">
    <source>
        <dbReference type="SAM" id="MobiDB-lite"/>
    </source>
</evidence>
<organism evidence="5">
    <name type="scientific">Volvox carteri f. nagariensis</name>
    <dbReference type="NCBI Taxonomy" id="3068"/>
    <lineage>
        <taxon>Eukaryota</taxon>
        <taxon>Viridiplantae</taxon>
        <taxon>Chlorophyta</taxon>
        <taxon>core chlorophytes</taxon>
        <taxon>Chlorophyceae</taxon>
        <taxon>CS clade</taxon>
        <taxon>Chlamydomonadales</taxon>
        <taxon>Volvocaceae</taxon>
        <taxon>Volvox</taxon>
    </lineage>
</organism>
<dbReference type="RefSeq" id="XP_002947403.1">
    <property type="nucleotide sequence ID" value="XM_002947357.1"/>
</dbReference>
<dbReference type="PANTHER" id="PTHR24216">
    <property type="entry name" value="PAXILLIN-RELATED"/>
    <property type="match status" value="1"/>
</dbReference>